<proteinExistence type="predicted"/>
<dbReference type="AlphaFoldDB" id="A0A653C606"/>
<dbReference type="EMBL" id="CAACVG010006912">
    <property type="protein sequence ID" value="VEN42529.1"/>
    <property type="molecule type" value="Genomic_DNA"/>
</dbReference>
<evidence type="ECO:0000313" key="2">
    <source>
        <dbReference type="Proteomes" id="UP000410492"/>
    </source>
</evidence>
<sequence length="93" mass="10691">MQQVKDQIKEIVRDEVRELSGGERSLTAAASNLPDRYSGVVAKPYPYNGKTSWDIYHMQFENIARMKNWSNEEKAFVLTSMFRDSAAAILENF</sequence>
<protein>
    <submittedName>
        <fullName evidence="1">Uncharacterized protein</fullName>
    </submittedName>
</protein>
<dbReference type="OrthoDB" id="6713831at2759"/>
<keyword evidence="2" id="KW-1185">Reference proteome</keyword>
<gene>
    <name evidence="1" type="ORF">CALMAC_LOCUS5982</name>
</gene>
<evidence type="ECO:0000313" key="1">
    <source>
        <dbReference type="EMBL" id="VEN42529.1"/>
    </source>
</evidence>
<dbReference type="Proteomes" id="UP000410492">
    <property type="component" value="Unassembled WGS sequence"/>
</dbReference>
<accession>A0A653C606</accession>
<organism evidence="1 2">
    <name type="scientific">Callosobruchus maculatus</name>
    <name type="common">Southern cowpea weevil</name>
    <name type="synonym">Pulse bruchid</name>
    <dbReference type="NCBI Taxonomy" id="64391"/>
    <lineage>
        <taxon>Eukaryota</taxon>
        <taxon>Metazoa</taxon>
        <taxon>Ecdysozoa</taxon>
        <taxon>Arthropoda</taxon>
        <taxon>Hexapoda</taxon>
        <taxon>Insecta</taxon>
        <taxon>Pterygota</taxon>
        <taxon>Neoptera</taxon>
        <taxon>Endopterygota</taxon>
        <taxon>Coleoptera</taxon>
        <taxon>Polyphaga</taxon>
        <taxon>Cucujiformia</taxon>
        <taxon>Chrysomeloidea</taxon>
        <taxon>Chrysomelidae</taxon>
        <taxon>Bruchinae</taxon>
        <taxon>Bruchini</taxon>
        <taxon>Callosobruchus</taxon>
    </lineage>
</organism>
<name>A0A653C606_CALMS</name>
<feature type="non-terminal residue" evidence="1">
    <location>
        <position position="93"/>
    </location>
</feature>
<reference evidence="1 2" key="1">
    <citation type="submission" date="2019-01" db="EMBL/GenBank/DDBJ databases">
        <authorList>
            <person name="Sayadi A."/>
        </authorList>
    </citation>
    <scope>NUCLEOTIDE SEQUENCE [LARGE SCALE GENOMIC DNA]</scope>
</reference>